<accession>A0A814R1S5</accession>
<keyword evidence="1" id="KW-0812">Transmembrane</keyword>
<organism evidence="3 4">
    <name type="scientific">Adineta steineri</name>
    <dbReference type="NCBI Taxonomy" id="433720"/>
    <lineage>
        <taxon>Eukaryota</taxon>
        <taxon>Metazoa</taxon>
        <taxon>Spiralia</taxon>
        <taxon>Gnathifera</taxon>
        <taxon>Rotifera</taxon>
        <taxon>Eurotatoria</taxon>
        <taxon>Bdelloidea</taxon>
        <taxon>Adinetida</taxon>
        <taxon>Adinetidae</taxon>
        <taxon>Adineta</taxon>
    </lineage>
</organism>
<evidence type="ECO:0000313" key="2">
    <source>
        <dbReference type="EMBL" id="CAF1058133.1"/>
    </source>
</evidence>
<reference evidence="3" key="1">
    <citation type="submission" date="2021-02" db="EMBL/GenBank/DDBJ databases">
        <authorList>
            <person name="Nowell W R."/>
        </authorList>
    </citation>
    <scope>NUCLEOTIDE SEQUENCE</scope>
</reference>
<dbReference type="AlphaFoldDB" id="A0A814R1S5"/>
<dbReference type="EMBL" id="CAJNOM010000140">
    <property type="protein sequence ID" value="CAF1125767.1"/>
    <property type="molecule type" value="Genomic_DNA"/>
</dbReference>
<keyword evidence="4" id="KW-1185">Reference proteome</keyword>
<dbReference type="Proteomes" id="UP000663832">
    <property type="component" value="Unassembled WGS sequence"/>
</dbReference>
<evidence type="ECO:0000313" key="4">
    <source>
        <dbReference type="Proteomes" id="UP000663832"/>
    </source>
</evidence>
<name>A0A814R1S5_9BILA</name>
<protein>
    <submittedName>
        <fullName evidence="3">Uncharacterized protein</fullName>
    </submittedName>
</protein>
<dbReference type="EMBL" id="CAJNOI010000100">
    <property type="protein sequence ID" value="CAF1058133.1"/>
    <property type="molecule type" value="Genomic_DNA"/>
</dbReference>
<dbReference type="OrthoDB" id="529273at2759"/>
<comment type="caution">
    <text evidence="3">The sequence shown here is derived from an EMBL/GenBank/DDBJ whole genome shotgun (WGS) entry which is preliminary data.</text>
</comment>
<dbReference type="Proteomes" id="UP000663877">
    <property type="component" value="Unassembled WGS sequence"/>
</dbReference>
<evidence type="ECO:0000256" key="1">
    <source>
        <dbReference type="SAM" id="Phobius"/>
    </source>
</evidence>
<gene>
    <name evidence="2" type="ORF">BJG266_LOCUS19004</name>
    <name evidence="3" type="ORF">QVE165_LOCUS21651</name>
</gene>
<keyword evidence="1" id="KW-0472">Membrane</keyword>
<feature type="transmembrane region" description="Helical" evidence="1">
    <location>
        <begin position="22"/>
        <end position="40"/>
    </location>
</feature>
<proteinExistence type="predicted"/>
<evidence type="ECO:0000313" key="3">
    <source>
        <dbReference type="EMBL" id="CAF1125767.1"/>
    </source>
</evidence>
<sequence>MNFFNEEEELNEKSECLFKNKICLIILFICIGIFMILLLFDKSYRFNFSISSKQILFNNQTNIKNDIHAWRERLCIFSKICYNIDANYFYYFRSNEKPIYYDSSKDMIYGFGKPNGIFNLLSLSTGGSIPWAPLTVSGSMEGAFLNHISHVKKHYYQIYKPKDYKFDYPASTNTREDSSIVINMTCLKLLIDNALQDIEPSHYFLF</sequence>
<keyword evidence="1" id="KW-1133">Transmembrane helix</keyword>